<evidence type="ECO:0000313" key="1">
    <source>
        <dbReference type="EMBL" id="KAK8893271.1"/>
    </source>
</evidence>
<dbReference type="EMBL" id="JAPFFF010000003">
    <property type="protein sequence ID" value="KAK8893271.1"/>
    <property type="molecule type" value="Genomic_DNA"/>
</dbReference>
<accession>A0ABR2KR92</accession>
<protein>
    <submittedName>
        <fullName evidence="1">Uncharacterized protein</fullName>
    </submittedName>
</protein>
<gene>
    <name evidence="1" type="ORF">M9Y10_021688</name>
</gene>
<comment type="caution">
    <text evidence="1">The sequence shown here is derived from an EMBL/GenBank/DDBJ whole genome shotgun (WGS) entry which is preliminary data.</text>
</comment>
<keyword evidence="2" id="KW-1185">Reference proteome</keyword>
<dbReference type="Proteomes" id="UP001470230">
    <property type="component" value="Unassembled WGS sequence"/>
</dbReference>
<organism evidence="1 2">
    <name type="scientific">Tritrichomonas musculus</name>
    <dbReference type="NCBI Taxonomy" id="1915356"/>
    <lineage>
        <taxon>Eukaryota</taxon>
        <taxon>Metamonada</taxon>
        <taxon>Parabasalia</taxon>
        <taxon>Tritrichomonadida</taxon>
        <taxon>Tritrichomonadidae</taxon>
        <taxon>Tritrichomonas</taxon>
    </lineage>
</organism>
<name>A0ABR2KR92_9EUKA</name>
<sequence length="143" mass="16898">MFNFKQNRNIEIPDLDEDICFDFDPFIYISPKEMFFNCIDDVDITFHDTNQNLIIPEDYEPENIQENTDYNLVVPYNPNNSYNFNFGKALPEFLTGAKYMKKFAQIMVQSNLEYVKKVIIIINQSSQNPNSYSKNKVQLLQLK</sequence>
<evidence type="ECO:0000313" key="2">
    <source>
        <dbReference type="Proteomes" id="UP001470230"/>
    </source>
</evidence>
<reference evidence="1 2" key="1">
    <citation type="submission" date="2024-04" db="EMBL/GenBank/DDBJ databases">
        <title>Tritrichomonas musculus Genome.</title>
        <authorList>
            <person name="Alves-Ferreira E."/>
            <person name="Grigg M."/>
            <person name="Lorenzi H."/>
            <person name="Galac M."/>
        </authorList>
    </citation>
    <scope>NUCLEOTIDE SEQUENCE [LARGE SCALE GENOMIC DNA]</scope>
    <source>
        <strain evidence="1 2">EAF2021</strain>
    </source>
</reference>
<proteinExistence type="predicted"/>